<keyword evidence="7" id="KW-0255">Endonuclease</keyword>
<dbReference type="AlphaFoldDB" id="A0A7Y9S2L4"/>
<dbReference type="InterPro" id="IPR027417">
    <property type="entry name" value="P-loop_NTPase"/>
</dbReference>
<dbReference type="Pfam" id="PF18766">
    <property type="entry name" value="SWI2_SNF2"/>
    <property type="match status" value="1"/>
</dbReference>
<dbReference type="Proteomes" id="UP000540656">
    <property type="component" value="Unassembled WGS sequence"/>
</dbReference>
<dbReference type="GO" id="GO:0005524">
    <property type="term" value="F:ATP binding"/>
    <property type="evidence" value="ECO:0007669"/>
    <property type="project" value="UniProtKB-KW"/>
</dbReference>
<evidence type="ECO:0000259" key="13">
    <source>
        <dbReference type="PROSITE" id="PS51192"/>
    </source>
</evidence>
<evidence type="ECO:0000256" key="4">
    <source>
        <dbReference type="ARBA" id="ARBA00022722"/>
    </source>
</evidence>
<comment type="catalytic activity">
    <reaction evidence="1 11">
        <text>Endonucleolytic cleavage of DNA to give random double-stranded fragments with terminal 5'-phosphates, ATP is simultaneously hydrolyzed.</text>
        <dbReference type="EC" id="3.1.21.3"/>
    </reaction>
</comment>
<comment type="subunit">
    <text evidence="3 11">The type I restriction/modification system is composed of three polypeptides R, M and S.</text>
</comment>
<dbReference type="InterPro" id="IPR007409">
    <property type="entry name" value="Restrct_endonuc_type1_HsdR_N"/>
</dbReference>
<feature type="domain" description="Helicase ATP-binding" evidence="13">
    <location>
        <begin position="285"/>
        <end position="445"/>
    </location>
</feature>
<dbReference type="CDD" id="cd18800">
    <property type="entry name" value="SF2_C_EcoR124I-like"/>
    <property type="match status" value="1"/>
</dbReference>
<evidence type="ECO:0000256" key="3">
    <source>
        <dbReference type="ARBA" id="ARBA00011296"/>
    </source>
</evidence>
<sequence length="978" mass="109712">MALFNEANSVRDFVRDLVKSIEVQFVPGQELPRRPDEVLLEGAVKAALIRLNPEIAVDPRKADEVIHTLRAILISARTTPRPVVANEEFMAWLTGQKSMPFGPDGEHTTVRLIDFDHLDDDSSNQWMISTEVTFQIGRVGKRFDLVLWCNGFPLVVGEAKTPIRAAYSWIDGAAQVHDDYEASVPQFFVPNVFSFATEGKDFRYGTVGMPVELWGPWREEEADPDAPAKVGLEVVKDAVDGVLKPAAVLDFLRFFTIYATDSKHRKIKVIARFQQFQATNLIVERVLHGKIKQGLIWHFQGSGKSLLMVFTALKLRAMAELTNPTILIVVDRIDLDTQITGTFNASDVPGLVSTDSRKDLQTLLSQGARKVIITTIHKFGEASRVLDDRQNIIAMVDEAHRSQEGDYGQKMREALPNAFLFGLTGTPINKRDRNTFMWFGSAEDEGGYLSRYTFQDSIRDGATLPLHFEPRLSEIHLDQEKIDAAFEELAADRNLTEGEKITLSKKAASIEVLIKAPDRIRQVAADVVEHFTAKVEPEGFKAQLVAYDKASCVAYKEALDTMLSPEASTIVMSKSRTDPAEWAKWTPGAEELEQVVARFNDPADPLKIIIVTAKLLTGFDAPILQTQYLDKPLKEHTLLQAITRTNRVYPPHKTHGLIVDYLGIFDDVAKSLAFDETAVQQIISNIEELKGQMAPAMATAIAFFPGVDRSVGGYEGLIQAQAAIADDTVKDDFGSAYSMVSQLWEALSPDPMLKAYRDDYKWLTDVYESVRPADITGRLVWHALGAKTIDLINQNIHVEIPQGDETIVLDAQTIEDLMTGRRKDVPVEEIEKQITARIARHLNNPVFVELGQRLNDLRERYADIQQSSLDFLRELLELAKDTVAAEKAEELLPREERGKAALTELFEALKGDETPIIVANVVDRIDEVVRGVRFDGWQSTIAGDQEVRKALRQTLYVQFKIRDNDVYEKALGYVREYY</sequence>
<dbReference type="PROSITE" id="PS51192">
    <property type="entry name" value="HELICASE_ATP_BIND_1"/>
    <property type="match status" value="1"/>
</dbReference>
<dbReference type="RefSeq" id="WP_179502415.1">
    <property type="nucleotide sequence ID" value="NZ_JACCAA010000001.1"/>
</dbReference>
<evidence type="ECO:0000256" key="8">
    <source>
        <dbReference type="ARBA" id="ARBA00022801"/>
    </source>
</evidence>
<dbReference type="PANTHER" id="PTHR30195">
    <property type="entry name" value="TYPE I SITE-SPECIFIC DEOXYRIBONUCLEASE PROTEIN SUBUNIT M AND R"/>
    <property type="match status" value="1"/>
</dbReference>
<accession>A0A7Y9S2L4</accession>
<reference evidence="14 15" key="1">
    <citation type="submission" date="2020-07" db="EMBL/GenBank/DDBJ databases">
        <title>Sequencing the genomes of 1000 actinobacteria strains.</title>
        <authorList>
            <person name="Klenk H.-P."/>
        </authorList>
    </citation>
    <scope>NUCLEOTIDE SEQUENCE [LARGE SCALE GENOMIC DNA]</scope>
    <source>
        <strain evidence="14 15">DSM 23819</strain>
    </source>
</reference>
<protein>
    <recommendedName>
        <fullName evidence="11">Type I restriction enzyme endonuclease subunit</fullName>
        <shortName evidence="11">R protein</shortName>
        <ecNumber evidence="11">3.1.21.3</ecNumber>
    </recommendedName>
</protein>
<evidence type="ECO:0000256" key="7">
    <source>
        <dbReference type="ARBA" id="ARBA00022759"/>
    </source>
</evidence>
<keyword evidence="9 11" id="KW-0067">ATP-binding</keyword>
<evidence type="ECO:0000313" key="14">
    <source>
        <dbReference type="EMBL" id="NYG59357.1"/>
    </source>
</evidence>
<evidence type="ECO:0000256" key="2">
    <source>
        <dbReference type="ARBA" id="ARBA00008598"/>
    </source>
</evidence>
<keyword evidence="15" id="KW-1185">Reference proteome</keyword>
<evidence type="ECO:0000256" key="10">
    <source>
        <dbReference type="ARBA" id="ARBA00023125"/>
    </source>
</evidence>
<evidence type="ECO:0000313" key="15">
    <source>
        <dbReference type="Proteomes" id="UP000540656"/>
    </source>
</evidence>
<proteinExistence type="inferred from homology"/>
<evidence type="ECO:0000256" key="5">
    <source>
        <dbReference type="ARBA" id="ARBA00022741"/>
    </source>
</evidence>
<evidence type="ECO:0000256" key="11">
    <source>
        <dbReference type="RuleBase" id="RU364115"/>
    </source>
</evidence>
<dbReference type="PANTHER" id="PTHR30195:SF15">
    <property type="entry name" value="TYPE I RESTRICTION ENZYME HINDI ENDONUCLEASE SUBUNIT"/>
    <property type="match status" value="1"/>
</dbReference>
<dbReference type="GO" id="GO:0009307">
    <property type="term" value="P:DNA restriction-modification system"/>
    <property type="evidence" value="ECO:0007669"/>
    <property type="project" value="UniProtKB-KW"/>
</dbReference>
<comment type="function">
    <text evidence="11">Subunit R is required for both nuclease and ATPase activities, but not for modification.</text>
</comment>
<dbReference type="SUPFAM" id="SSF52540">
    <property type="entry name" value="P-loop containing nucleoside triphosphate hydrolases"/>
    <property type="match status" value="1"/>
</dbReference>
<dbReference type="Pfam" id="PF04313">
    <property type="entry name" value="HSDR_N"/>
    <property type="match status" value="1"/>
</dbReference>
<dbReference type="SMART" id="SM00487">
    <property type="entry name" value="DEXDc"/>
    <property type="match status" value="1"/>
</dbReference>
<dbReference type="InterPro" id="IPR014001">
    <property type="entry name" value="Helicase_ATP-bd"/>
</dbReference>
<keyword evidence="5 11" id="KW-0547">Nucleotide-binding</keyword>
<comment type="caution">
    <text evidence="14">The sequence shown here is derived from an EMBL/GenBank/DDBJ whole genome shotgun (WGS) entry which is preliminary data.</text>
</comment>
<dbReference type="NCBIfam" id="TIGR00348">
    <property type="entry name" value="hsdR"/>
    <property type="match status" value="1"/>
</dbReference>
<organism evidence="14 15">
    <name type="scientific">Nocardioides daedukensis</name>
    <dbReference type="NCBI Taxonomy" id="634462"/>
    <lineage>
        <taxon>Bacteria</taxon>
        <taxon>Bacillati</taxon>
        <taxon>Actinomycetota</taxon>
        <taxon>Actinomycetes</taxon>
        <taxon>Propionibacteriales</taxon>
        <taxon>Nocardioidaceae</taxon>
        <taxon>Nocardioides</taxon>
    </lineage>
</organism>
<evidence type="ECO:0000256" key="1">
    <source>
        <dbReference type="ARBA" id="ARBA00000851"/>
    </source>
</evidence>
<evidence type="ECO:0000256" key="6">
    <source>
        <dbReference type="ARBA" id="ARBA00022747"/>
    </source>
</evidence>
<comment type="similarity">
    <text evidence="2 11">Belongs to the HsdR family.</text>
</comment>
<dbReference type="EC" id="3.1.21.3" evidence="11"/>
<dbReference type="InterPro" id="IPR051268">
    <property type="entry name" value="Type-I_R_enzyme_R_subunit"/>
</dbReference>
<name>A0A7Y9S2L4_9ACTN</name>
<keyword evidence="6 11" id="KW-0680">Restriction system</keyword>
<gene>
    <name evidence="14" type="ORF">BJ980_002280</name>
</gene>
<dbReference type="Pfam" id="PF22679">
    <property type="entry name" value="T1R_D3-like"/>
    <property type="match status" value="1"/>
</dbReference>
<dbReference type="InterPro" id="IPR055180">
    <property type="entry name" value="HsdR_RecA-like_helicase_dom_2"/>
</dbReference>
<keyword evidence="4" id="KW-0540">Nuclease</keyword>
<keyword evidence="8 11" id="KW-0378">Hydrolase</keyword>
<dbReference type="Gene3D" id="3.40.50.300">
    <property type="entry name" value="P-loop containing nucleotide triphosphate hydrolases"/>
    <property type="match status" value="3"/>
</dbReference>
<dbReference type="Gene3D" id="3.90.1570.50">
    <property type="match status" value="1"/>
</dbReference>
<evidence type="ECO:0000256" key="9">
    <source>
        <dbReference type="ARBA" id="ARBA00022840"/>
    </source>
</evidence>
<dbReference type="GO" id="GO:0009035">
    <property type="term" value="F:type I site-specific deoxyribonuclease activity"/>
    <property type="evidence" value="ECO:0007669"/>
    <property type="project" value="UniProtKB-EC"/>
</dbReference>
<dbReference type="CDD" id="cd22332">
    <property type="entry name" value="HsdR_N"/>
    <property type="match status" value="1"/>
</dbReference>
<dbReference type="CDD" id="cd18030">
    <property type="entry name" value="DEXHc_RE_I_HsdR"/>
    <property type="match status" value="1"/>
</dbReference>
<evidence type="ECO:0000256" key="12">
    <source>
        <dbReference type="SAM" id="Coils"/>
    </source>
</evidence>
<keyword evidence="10 11" id="KW-0238">DNA-binding</keyword>
<dbReference type="EMBL" id="JACCAA010000001">
    <property type="protein sequence ID" value="NYG59357.1"/>
    <property type="molecule type" value="Genomic_DNA"/>
</dbReference>
<dbReference type="InterPro" id="IPR004473">
    <property type="entry name" value="Restrct_endonuc_typeI_HsdR"/>
</dbReference>
<dbReference type="InterPro" id="IPR040980">
    <property type="entry name" value="SWI2_SNF2"/>
</dbReference>
<keyword evidence="12" id="KW-0175">Coiled coil</keyword>
<feature type="coiled-coil region" evidence="12">
    <location>
        <begin position="847"/>
        <end position="889"/>
    </location>
</feature>
<dbReference type="GO" id="GO:0003677">
    <property type="term" value="F:DNA binding"/>
    <property type="evidence" value="ECO:0007669"/>
    <property type="project" value="UniProtKB-KW"/>
</dbReference>